<name>A0A2H4JB42_9CAUD</name>
<dbReference type="EMBL" id="MF417921">
    <property type="protein sequence ID" value="ASN71203.1"/>
    <property type="molecule type" value="Genomic_DNA"/>
</dbReference>
<protein>
    <submittedName>
        <fullName evidence="1">Uncharacterized protein</fullName>
    </submittedName>
</protein>
<evidence type="ECO:0000313" key="1">
    <source>
        <dbReference type="EMBL" id="ASN71203.1"/>
    </source>
</evidence>
<accession>A0A2H4JB42</accession>
<proteinExistence type="predicted"/>
<organism evidence="1">
    <name type="scientific">uncultured Caudovirales phage</name>
    <dbReference type="NCBI Taxonomy" id="2100421"/>
    <lineage>
        <taxon>Viruses</taxon>
        <taxon>Duplodnaviria</taxon>
        <taxon>Heunggongvirae</taxon>
        <taxon>Uroviricota</taxon>
        <taxon>Caudoviricetes</taxon>
        <taxon>Peduoviridae</taxon>
        <taxon>Maltschvirus</taxon>
        <taxon>Maltschvirus maltsch</taxon>
    </lineage>
</organism>
<reference evidence="1" key="1">
    <citation type="submission" date="2017-06" db="EMBL/GenBank/DDBJ databases">
        <title>Novel phages from South African skin metaviromes.</title>
        <authorList>
            <person name="van Zyl L.J."/>
            <person name="Abrahams Y."/>
            <person name="Stander E.A."/>
            <person name="Kirby B.M."/>
            <person name="Clavaud C."/>
            <person name="Farcet C."/>
            <person name="Breton L."/>
            <person name="Trindade M.I."/>
        </authorList>
    </citation>
    <scope>NUCLEOTIDE SEQUENCE</scope>
</reference>
<sequence>MGKYLITYDLNSPGQKYTDVLKVIRNEISNGYCSYWKSAYLVNSSLSVDGITQKIQPYLDDSDRLLVIEVKNIYQGWHEKDEWDLIKRIMNA</sequence>
<gene>
    <name evidence="1" type="ORF">10F5_6</name>
</gene>